<dbReference type="SMART" id="SM00388">
    <property type="entry name" value="HisKA"/>
    <property type="match status" value="1"/>
</dbReference>
<dbReference type="InterPro" id="IPR036097">
    <property type="entry name" value="HisK_dim/P_sf"/>
</dbReference>
<reference evidence="10" key="1">
    <citation type="journal article" date="2022" name="Int. J. Syst. Evol. Microbiol.">
        <title>Anaeromyxobacter oryzae sp. nov., Anaeromyxobacter diazotrophicus sp. nov. and Anaeromyxobacter paludicola sp. nov., isolated from paddy soils.</title>
        <authorList>
            <person name="Itoh H."/>
            <person name="Xu Z."/>
            <person name="Mise K."/>
            <person name="Masuda Y."/>
            <person name="Ushijima N."/>
            <person name="Hayakawa C."/>
            <person name="Shiratori Y."/>
            <person name="Senoo K."/>
        </authorList>
    </citation>
    <scope>NUCLEOTIDE SEQUENCE [LARGE SCALE GENOMIC DNA]</scope>
    <source>
        <strain evidence="10">Red630</strain>
    </source>
</reference>
<evidence type="ECO:0000259" key="5">
    <source>
        <dbReference type="PROSITE" id="PS50109"/>
    </source>
</evidence>
<dbReference type="InterPro" id="IPR000014">
    <property type="entry name" value="PAS"/>
</dbReference>
<comment type="catalytic activity">
    <reaction evidence="1">
        <text>ATP + protein L-histidine = ADP + protein N-phospho-L-histidine.</text>
        <dbReference type="EC" id="2.7.13.3"/>
    </reaction>
</comment>
<dbReference type="SUPFAM" id="SSF55785">
    <property type="entry name" value="PYP-like sensor domain (PAS domain)"/>
    <property type="match status" value="1"/>
</dbReference>
<dbReference type="NCBIfam" id="TIGR00229">
    <property type="entry name" value="sensory_box"/>
    <property type="match status" value="1"/>
</dbReference>
<dbReference type="Proteomes" id="UP001162734">
    <property type="component" value="Chromosome"/>
</dbReference>
<dbReference type="SMART" id="SM00387">
    <property type="entry name" value="HATPase_c"/>
    <property type="match status" value="1"/>
</dbReference>
<dbReference type="SUPFAM" id="SSF55874">
    <property type="entry name" value="ATPase domain of HSP90 chaperone/DNA topoisomerase II/histidine kinase"/>
    <property type="match status" value="1"/>
</dbReference>
<protein>
    <recommendedName>
        <fullName evidence="2">histidine kinase</fullName>
        <ecNumber evidence="2">2.7.13.3</ecNumber>
    </recommendedName>
</protein>
<feature type="domain" description="PAC" evidence="8">
    <location>
        <begin position="114"/>
        <end position="164"/>
    </location>
</feature>
<evidence type="ECO:0000259" key="6">
    <source>
        <dbReference type="PROSITE" id="PS50110"/>
    </source>
</evidence>
<dbReference type="SMART" id="SM00448">
    <property type="entry name" value="REC"/>
    <property type="match status" value="1"/>
</dbReference>
<feature type="domain" description="Response regulatory" evidence="6">
    <location>
        <begin position="429"/>
        <end position="545"/>
    </location>
</feature>
<dbReference type="SMART" id="SM00091">
    <property type="entry name" value="PAS"/>
    <property type="match status" value="1"/>
</dbReference>
<evidence type="ECO:0000256" key="1">
    <source>
        <dbReference type="ARBA" id="ARBA00000085"/>
    </source>
</evidence>
<dbReference type="PROSITE" id="PS50109">
    <property type="entry name" value="HIS_KIN"/>
    <property type="match status" value="1"/>
</dbReference>
<evidence type="ECO:0000313" key="9">
    <source>
        <dbReference type="EMBL" id="BDG09569.1"/>
    </source>
</evidence>
<dbReference type="SUPFAM" id="SSF47384">
    <property type="entry name" value="Homodimeric domain of signal transducing histidine kinase"/>
    <property type="match status" value="1"/>
</dbReference>
<dbReference type="Gene3D" id="3.40.50.2300">
    <property type="match status" value="1"/>
</dbReference>
<dbReference type="Gene3D" id="3.30.450.20">
    <property type="entry name" value="PAS domain"/>
    <property type="match status" value="1"/>
</dbReference>
<dbReference type="InterPro" id="IPR036890">
    <property type="entry name" value="HATPase_C_sf"/>
</dbReference>
<evidence type="ECO:0000256" key="3">
    <source>
        <dbReference type="ARBA" id="ARBA00022553"/>
    </source>
</evidence>
<name>A0ABN6NBT3_9BACT</name>
<dbReference type="InterPro" id="IPR003594">
    <property type="entry name" value="HATPase_dom"/>
</dbReference>
<keyword evidence="10" id="KW-1185">Reference proteome</keyword>
<evidence type="ECO:0000256" key="2">
    <source>
        <dbReference type="ARBA" id="ARBA00012438"/>
    </source>
</evidence>
<dbReference type="CDD" id="cd00082">
    <property type="entry name" value="HisKA"/>
    <property type="match status" value="1"/>
</dbReference>
<dbReference type="RefSeq" id="WP_248341846.1">
    <property type="nucleotide sequence ID" value="NZ_AP025592.1"/>
</dbReference>
<dbReference type="PRINTS" id="PR00344">
    <property type="entry name" value="BCTRLSENSOR"/>
</dbReference>
<evidence type="ECO:0000259" key="7">
    <source>
        <dbReference type="PROSITE" id="PS50112"/>
    </source>
</evidence>
<dbReference type="PROSITE" id="PS50112">
    <property type="entry name" value="PAS"/>
    <property type="match status" value="1"/>
</dbReference>
<gene>
    <name evidence="9" type="ORF">AMPC_26820</name>
</gene>
<dbReference type="PROSITE" id="PS50113">
    <property type="entry name" value="PAC"/>
    <property type="match status" value="1"/>
</dbReference>
<feature type="domain" description="PAS" evidence="7">
    <location>
        <begin position="40"/>
        <end position="123"/>
    </location>
</feature>
<dbReference type="PANTHER" id="PTHR43065:SF50">
    <property type="entry name" value="HISTIDINE KINASE"/>
    <property type="match status" value="1"/>
</dbReference>
<organism evidence="9 10">
    <name type="scientific">Anaeromyxobacter paludicola</name>
    <dbReference type="NCBI Taxonomy" id="2918171"/>
    <lineage>
        <taxon>Bacteria</taxon>
        <taxon>Pseudomonadati</taxon>
        <taxon>Myxococcota</taxon>
        <taxon>Myxococcia</taxon>
        <taxon>Myxococcales</taxon>
        <taxon>Cystobacterineae</taxon>
        <taxon>Anaeromyxobacteraceae</taxon>
        <taxon>Anaeromyxobacter</taxon>
    </lineage>
</organism>
<dbReference type="EC" id="2.7.13.3" evidence="2"/>
<dbReference type="InterPro" id="IPR001789">
    <property type="entry name" value="Sig_transdc_resp-reg_receiver"/>
</dbReference>
<sequence>MKPRFDDPATREAFRERLAGLAEGSHRKSYYPELQQRLSELERFRALLDHSTEAIFLAEVPGGALLDVNGSACQQLGLPREALLGGALEARLAPAHRERLRALLAREDAGEVRETLAAALTRADGSRFPAELGVTLVRLEGHAVAVIVARDVTERQQMQARLALADRLVSLGTVAAGVAHEVNNPLSYVLGNLEYVESKLEEIRAIAGAAVAGAVRPRLDECLADAQAALGDVRAGADRVQRIVRDLKVFSRAEADECEPVDLRPLLDIAASMTANDIRHRARLEKRYQEIPLVRANDGRLTQLFINLLVNAAQAIPDGAAERNEIRISTWTERGDAMVEVRDTGCGIAPEHLPRIFDPFFTTKPAGLGTGLGLAICHGIVTALGGSLEVESAPGAGTRMRLRLPPSRREAPGGLAAGPGGAAEARRLRVLVIDDDPLCLKAVERMVAQAHEVRPCSRARAGLERLEAGERFDAILCDLMMPDLGGVDFHEKLAARFPDQAARMVVLTGGAFSERGQAFLREGRVPFLEKPFSAAALLDAISAAAARAP</sequence>
<dbReference type="PANTHER" id="PTHR43065">
    <property type="entry name" value="SENSOR HISTIDINE KINASE"/>
    <property type="match status" value="1"/>
</dbReference>
<evidence type="ECO:0000259" key="8">
    <source>
        <dbReference type="PROSITE" id="PS50113"/>
    </source>
</evidence>
<feature type="domain" description="Histidine kinase" evidence="5">
    <location>
        <begin position="177"/>
        <end position="408"/>
    </location>
</feature>
<dbReference type="Pfam" id="PF00072">
    <property type="entry name" value="Response_reg"/>
    <property type="match status" value="1"/>
</dbReference>
<dbReference type="Gene3D" id="1.10.287.130">
    <property type="match status" value="1"/>
</dbReference>
<dbReference type="CDD" id="cd00130">
    <property type="entry name" value="PAS"/>
    <property type="match status" value="1"/>
</dbReference>
<accession>A0ABN6NBT3</accession>
<dbReference type="InterPro" id="IPR000700">
    <property type="entry name" value="PAS-assoc_C"/>
</dbReference>
<dbReference type="InterPro" id="IPR035965">
    <property type="entry name" value="PAS-like_dom_sf"/>
</dbReference>
<keyword evidence="3 4" id="KW-0597">Phosphoprotein</keyword>
<dbReference type="Pfam" id="PF13426">
    <property type="entry name" value="PAS_9"/>
    <property type="match status" value="1"/>
</dbReference>
<dbReference type="Pfam" id="PF02518">
    <property type="entry name" value="HATPase_c"/>
    <property type="match status" value="1"/>
</dbReference>
<proteinExistence type="predicted"/>
<dbReference type="CDD" id="cd00156">
    <property type="entry name" value="REC"/>
    <property type="match status" value="1"/>
</dbReference>
<evidence type="ECO:0000256" key="4">
    <source>
        <dbReference type="PROSITE-ProRule" id="PRU00169"/>
    </source>
</evidence>
<dbReference type="InterPro" id="IPR004358">
    <property type="entry name" value="Sig_transdc_His_kin-like_C"/>
</dbReference>
<dbReference type="SUPFAM" id="SSF52172">
    <property type="entry name" value="CheY-like"/>
    <property type="match status" value="1"/>
</dbReference>
<evidence type="ECO:0000313" key="10">
    <source>
        <dbReference type="Proteomes" id="UP001162734"/>
    </source>
</evidence>
<feature type="modified residue" description="4-aspartylphosphate" evidence="4">
    <location>
        <position position="478"/>
    </location>
</feature>
<dbReference type="Gene3D" id="3.30.565.10">
    <property type="entry name" value="Histidine kinase-like ATPase, C-terminal domain"/>
    <property type="match status" value="1"/>
</dbReference>
<dbReference type="InterPro" id="IPR005467">
    <property type="entry name" value="His_kinase_dom"/>
</dbReference>
<dbReference type="InterPro" id="IPR011006">
    <property type="entry name" value="CheY-like_superfamily"/>
</dbReference>
<dbReference type="InterPro" id="IPR003661">
    <property type="entry name" value="HisK_dim/P_dom"/>
</dbReference>
<dbReference type="EMBL" id="AP025592">
    <property type="protein sequence ID" value="BDG09569.1"/>
    <property type="molecule type" value="Genomic_DNA"/>
</dbReference>
<dbReference type="PROSITE" id="PS50110">
    <property type="entry name" value="RESPONSE_REGULATORY"/>
    <property type="match status" value="1"/>
</dbReference>